<organism evidence="1 2">
    <name type="scientific">Aspergillus costaricaensis CBS 115574</name>
    <dbReference type="NCBI Taxonomy" id="1448317"/>
    <lineage>
        <taxon>Eukaryota</taxon>
        <taxon>Fungi</taxon>
        <taxon>Dikarya</taxon>
        <taxon>Ascomycota</taxon>
        <taxon>Pezizomycotina</taxon>
        <taxon>Eurotiomycetes</taxon>
        <taxon>Eurotiomycetidae</taxon>
        <taxon>Eurotiales</taxon>
        <taxon>Aspergillaceae</taxon>
        <taxon>Aspergillus</taxon>
        <taxon>Aspergillus subgen. Circumdati</taxon>
    </lineage>
</organism>
<accession>A0ACD1IK03</accession>
<dbReference type="Proteomes" id="UP000249748">
    <property type="component" value="Unassembled WGS sequence"/>
</dbReference>
<evidence type="ECO:0000313" key="1">
    <source>
        <dbReference type="EMBL" id="RAK90571.1"/>
    </source>
</evidence>
<gene>
    <name evidence="1" type="ORF">BO79DRAFT_262318</name>
</gene>
<name>A0ACD1IK03_9EURO</name>
<proteinExistence type="predicted"/>
<dbReference type="EMBL" id="KZ824544">
    <property type="protein sequence ID" value="RAK90571.1"/>
    <property type="molecule type" value="Genomic_DNA"/>
</dbReference>
<protein>
    <submittedName>
        <fullName evidence="1">Uncharacterized protein</fullName>
    </submittedName>
</protein>
<reference evidence="1" key="1">
    <citation type="submission" date="2018-02" db="EMBL/GenBank/DDBJ databases">
        <title>The genomes of Aspergillus section Nigri reveals drivers in fungal speciation.</title>
        <authorList>
            <consortium name="DOE Joint Genome Institute"/>
            <person name="Vesth T.C."/>
            <person name="Nybo J."/>
            <person name="Theobald S."/>
            <person name="Brandl J."/>
            <person name="Frisvad J.C."/>
            <person name="Nielsen K.F."/>
            <person name="Lyhne E.K."/>
            <person name="Kogle M.E."/>
            <person name="Kuo A."/>
            <person name="Riley R."/>
            <person name="Clum A."/>
            <person name="Nolan M."/>
            <person name="Lipzen A."/>
            <person name="Salamov A."/>
            <person name="Henrissat B."/>
            <person name="Wiebenga A."/>
            <person name="De vries R.P."/>
            <person name="Grigoriev I.V."/>
            <person name="Mortensen U.H."/>
            <person name="Andersen M.R."/>
            <person name="Baker S.E."/>
        </authorList>
    </citation>
    <scope>NUCLEOTIDE SEQUENCE</scope>
    <source>
        <strain evidence="1">CBS 115574</strain>
    </source>
</reference>
<sequence>MSAPSQNIIVQRATFLAPAAPNPAAGGKARALRRKEKNKIKVKQMNKKKFENGCASVKELLDEAERLDKAAAVEEEEARKKRARAAKLRVAAAAKGEEKKKDKKDKKEEKKEKEEEEKEGGDMPLRFKEEGDDDMVVDK</sequence>
<keyword evidence="2" id="KW-1185">Reference proteome</keyword>
<evidence type="ECO:0000313" key="2">
    <source>
        <dbReference type="Proteomes" id="UP000249748"/>
    </source>
</evidence>